<organism evidence="1 2">
    <name type="scientific">Solanum tuberosum</name>
    <name type="common">Potato</name>
    <dbReference type="NCBI Taxonomy" id="4113"/>
    <lineage>
        <taxon>Eukaryota</taxon>
        <taxon>Viridiplantae</taxon>
        <taxon>Streptophyta</taxon>
        <taxon>Embryophyta</taxon>
        <taxon>Tracheophyta</taxon>
        <taxon>Spermatophyta</taxon>
        <taxon>Magnoliopsida</taxon>
        <taxon>eudicotyledons</taxon>
        <taxon>Gunneridae</taxon>
        <taxon>Pentapetalae</taxon>
        <taxon>asterids</taxon>
        <taxon>lamiids</taxon>
        <taxon>Solanales</taxon>
        <taxon>Solanaceae</taxon>
        <taxon>Solanoideae</taxon>
        <taxon>Solaneae</taxon>
        <taxon>Solanum</taxon>
    </lineage>
</organism>
<dbReference type="Proteomes" id="UP000011115">
    <property type="component" value="Unassembled WGS sequence"/>
</dbReference>
<keyword evidence="2" id="KW-1185">Reference proteome</keyword>
<dbReference type="PaxDb" id="4113-PGSC0003DMT400046189"/>
<reference evidence="2" key="1">
    <citation type="journal article" date="2011" name="Nature">
        <title>Genome sequence and analysis of the tuber crop potato.</title>
        <authorList>
            <consortium name="The Potato Genome Sequencing Consortium"/>
        </authorList>
    </citation>
    <scope>NUCLEOTIDE SEQUENCE [LARGE SCALE GENOMIC DNA]</scope>
    <source>
        <strain evidence="2">cv. DM1-3 516 R44</strain>
    </source>
</reference>
<dbReference type="AlphaFoldDB" id="M1BIR7"/>
<dbReference type="InParanoid" id="M1BIR7"/>
<proteinExistence type="predicted"/>
<name>M1BIR7_SOLTU</name>
<dbReference type="EnsemblPlants" id="PGSC0003DMT400046189">
    <property type="protein sequence ID" value="PGSC0003DMT400046189"/>
    <property type="gene ID" value="PGSC0003DMG400017926"/>
</dbReference>
<evidence type="ECO:0000313" key="1">
    <source>
        <dbReference type="EnsemblPlants" id="PGSC0003DMT400046189"/>
    </source>
</evidence>
<protein>
    <submittedName>
        <fullName evidence="1">Uncharacterized protein</fullName>
    </submittedName>
</protein>
<evidence type="ECO:0000313" key="2">
    <source>
        <dbReference type="Proteomes" id="UP000011115"/>
    </source>
</evidence>
<accession>M1BIR7</accession>
<dbReference type="HOGENOM" id="CLU_2798980_0_0_1"/>
<reference evidence="1" key="2">
    <citation type="submission" date="2015-06" db="UniProtKB">
        <authorList>
            <consortium name="EnsemblPlants"/>
        </authorList>
    </citation>
    <scope>IDENTIFICATION</scope>
    <source>
        <strain evidence="1">DM1-3 516 R44</strain>
    </source>
</reference>
<dbReference type="Gramene" id="PGSC0003DMT400046189">
    <property type="protein sequence ID" value="PGSC0003DMT400046189"/>
    <property type="gene ID" value="PGSC0003DMG400017926"/>
</dbReference>
<sequence length="68" mass="7735">MVTIDIAVALIFGSWDLIRWKSGIQLSNAIVTYMSSINLFLFFVSSDKSFLLDLKLLVFNVMELMLTT</sequence>